<dbReference type="Proteomes" id="UP001165580">
    <property type="component" value="Unassembled WGS sequence"/>
</dbReference>
<dbReference type="EMBL" id="JANTEZ010000002">
    <property type="protein sequence ID" value="MCS5714086.1"/>
    <property type="molecule type" value="Genomic_DNA"/>
</dbReference>
<dbReference type="RefSeq" id="WP_259485614.1">
    <property type="nucleotide sequence ID" value="NZ_JANTEZ010000002.1"/>
</dbReference>
<sequence>MSSTPIDPGDSLGDDSEVLWQLEYGTDSAGPRLGALPDEPLL</sequence>
<gene>
    <name evidence="1" type="ORF">NVV95_05915</name>
</gene>
<name>A0ABT2GCY8_9MICO</name>
<organism evidence="1 2">
    <name type="scientific">Herbiconiux gentiana</name>
    <dbReference type="NCBI Taxonomy" id="2970912"/>
    <lineage>
        <taxon>Bacteria</taxon>
        <taxon>Bacillati</taxon>
        <taxon>Actinomycetota</taxon>
        <taxon>Actinomycetes</taxon>
        <taxon>Micrococcales</taxon>
        <taxon>Microbacteriaceae</taxon>
        <taxon>Herbiconiux</taxon>
    </lineage>
</organism>
<reference evidence="1" key="1">
    <citation type="submission" date="2022-08" db="EMBL/GenBank/DDBJ databases">
        <authorList>
            <person name="Deng Y."/>
            <person name="Han X.-F."/>
            <person name="Zhang Y.-Q."/>
        </authorList>
    </citation>
    <scope>NUCLEOTIDE SEQUENCE</scope>
    <source>
        <strain evidence="1">CPCC 205716</strain>
    </source>
</reference>
<proteinExistence type="predicted"/>
<keyword evidence="2" id="KW-1185">Reference proteome</keyword>
<protein>
    <submittedName>
        <fullName evidence="1">Uncharacterized protein</fullName>
    </submittedName>
</protein>
<comment type="caution">
    <text evidence="1">The sequence shown here is derived from an EMBL/GenBank/DDBJ whole genome shotgun (WGS) entry which is preliminary data.</text>
</comment>
<evidence type="ECO:0000313" key="2">
    <source>
        <dbReference type="Proteomes" id="UP001165580"/>
    </source>
</evidence>
<evidence type="ECO:0000313" key="1">
    <source>
        <dbReference type="EMBL" id="MCS5714086.1"/>
    </source>
</evidence>
<accession>A0ABT2GCY8</accession>